<dbReference type="SUPFAM" id="SSF56059">
    <property type="entry name" value="Glutathione synthetase ATP-binding domain-like"/>
    <property type="match status" value="1"/>
</dbReference>
<organism evidence="6 7">
    <name type="scientific">Paludibaculum fermentans</name>
    <dbReference type="NCBI Taxonomy" id="1473598"/>
    <lineage>
        <taxon>Bacteria</taxon>
        <taxon>Pseudomonadati</taxon>
        <taxon>Acidobacteriota</taxon>
        <taxon>Terriglobia</taxon>
        <taxon>Bryobacterales</taxon>
        <taxon>Bryobacteraceae</taxon>
        <taxon>Paludibaculum</taxon>
    </lineage>
</organism>
<proteinExistence type="predicted"/>
<keyword evidence="1" id="KW-0436">Ligase</keyword>
<reference evidence="6 7" key="1">
    <citation type="submission" date="2020-10" db="EMBL/GenBank/DDBJ databases">
        <title>Complete genome sequence of Paludibaculum fermentans P105T, a facultatively anaerobic acidobacterium capable of dissimilatory Fe(III) reduction.</title>
        <authorList>
            <person name="Dedysh S.N."/>
            <person name="Beletsky A.V."/>
            <person name="Kulichevskaya I.S."/>
            <person name="Mardanov A.V."/>
            <person name="Ravin N.V."/>
        </authorList>
    </citation>
    <scope>NUCLEOTIDE SEQUENCE [LARGE SCALE GENOMIC DNA]</scope>
    <source>
        <strain evidence="6 7">P105</strain>
    </source>
</reference>
<keyword evidence="7" id="KW-1185">Reference proteome</keyword>
<dbReference type="AlphaFoldDB" id="A0A7S7SJH2"/>
<dbReference type="PROSITE" id="PS50975">
    <property type="entry name" value="ATP_GRASP"/>
    <property type="match status" value="1"/>
</dbReference>
<dbReference type="EMBL" id="CP063849">
    <property type="protein sequence ID" value="QOY87234.1"/>
    <property type="molecule type" value="Genomic_DNA"/>
</dbReference>
<evidence type="ECO:0000313" key="6">
    <source>
        <dbReference type="EMBL" id="QOY87234.1"/>
    </source>
</evidence>
<dbReference type="InterPro" id="IPR013815">
    <property type="entry name" value="ATP_grasp_subdomain_1"/>
</dbReference>
<keyword evidence="3 4" id="KW-0067">ATP-binding</keyword>
<evidence type="ECO:0000313" key="7">
    <source>
        <dbReference type="Proteomes" id="UP000593892"/>
    </source>
</evidence>
<accession>A0A7S7SJH2</accession>
<evidence type="ECO:0000256" key="4">
    <source>
        <dbReference type="PROSITE-ProRule" id="PRU00409"/>
    </source>
</evidence>
<dbReference type="InterPro" id="IPR052032">
    <property type="entry name" value="ATP-dep_AA_Ligase"/>
</dbReference>
<evidence type="ECO:0000256" key="3">
    <source>
        <dbReference type="ARBA" id="ARBA00022840"/>
    </source>
</evidence>
<sequence>MRPPTILAIASYQKGHAFLYKAKAEGARVLLLTSLSLKDQWPRDAVDEVFYMPDENKVWNREDTFKAVAFLARTEHLDRIVPLDDFDLELAASLREHLRIPGMGETTVRRFRDKLAMRMCANEAAIAVPEFVHILNHERIRRFVERTPAPWVLKPRSFAGSIGIRKVETADELWSLIHELGDNAPNYLLERYVPGDIFHVDSIVNDREILFAVASGYGRPPLDVAQGGGIFTTRLLERGSEQEKELLELNQHLLKSLGLVRGVSHTEYIIGKLDGKVYFLETAARVGGAHIAELVEAATGINLWAEWARIEVAGGKSEYNVPAARNDYAGLLVSLAKQERPDTSAYQYPEIVWRMDKQHHVGFIVKDESHSKVQGILGEMQDRVQQDFWAYAPAKSTPTE</sequence>
<protein>
    <submittedName>
        <fullName evidence="6">ATP-grasp domain-containing protein</fullName>
    </submittedName>
</protein>
<evidence type="ECO:0000259" key="5">
    <source>
        <dbReference type="PROSITE" id="PS50975"/>
    </source>
</evidence>
<dbReference type="Pfam" id="PF13535">
    <property type="entry name" value="ATP-grasp_4"/>
    <property type="match status" value="1"/>
</dbReference>
<dbReference type="GO" id="GO:0046872">
    <property type="term" value="F:metal ion binding"/>
    <property type="evidence" value="ECO:0007669"/>
    <property type="project" value="InterPro"/>
</dbReference>
<dbReference type="GO" id="GO:0016874">
    <property type="term" value="F:ligase activity"/>
    <property type="evidence" value="ECO:0007669"/>
    <property type="project" value="UniProtKB-KW"/>
</dbReference>
<keyword evidence="2 4" id="KW-0547">Nucleotide-binding</keyword>
<dbReference type="InterPro" id="IPR011761">
    <property type="entry name" value="ATP-grasp"/>
</dbReference>
<gene>
    <name evidence="6" type="ORF">IRI77_31425</name>
</gene>
<dbReference type="Gene3D" id="3.40.50.20">
    <property type="match status" value="1"/>
</dbReference>
<dbReference type="PANTHER" id="PTHR43585">
    <property type="entry name" value="FUMIPYRROLE BIOSYNTHESIS PROTEIN C"/>
    <property type="match status" value="1"/>
</dbReference>
<dbReference type="RefSeq" id="WP_194448903.1">
    <property type="nucleotide sequence ID" value="NZ_CP063849.1"/>
</dbReference>
<name>A0A7S7SJH2_PALFE</name>
<feature type="domain" description="ATP-grasp" evidence="5">
    <location>
        <begin position="118"/>
        <end position="312"/>
    </location>
</feature>
<dbReference type="Gene3D" id="3.30.1490.20">
    <property type="entry name" value="ATP-grasp fold, A domain"/>
    <property type="match status" value="1"/>
</dbReference>
<dbReference type="Proteomes" id="UP000593892">
    <property type="component" value="Chromosome"/>
</dbReference>
<dbReference type="Gene3D" id="3.30.470.20">
    <property type="entry name" value="ATP-grasp fold, B domain"/>
    <property type="match status" value="1"/>
</dbReference>
<evidence type="ECO:0000256" key="1">
    <source>
        <dbReference type="ARBA" id="ARBA00022598"/>
    </source>
</evidence>
<dbReference type="GO" id="GO:0005524">
    <property type="term" value="F:ATP binding"/>
    <property type="evidence" value="ECO:0007669"/>
    <property type="project" value="UniProtKB-UniRule"/>
</dbReference>
<dbReference type="PANTHER" id="PTHR43585:SF2">
    <property type="entry name" value="ATP-GRASP ENZYME FSQD"/>
    <property type="match status" value="1"/>
</dbReference>
<dbReference type="KEGG" id="pfer:IRI77_31425"/>
<evidence type="ECO:0000256" key="2">
    <source>
        <dbReference type="ARBA" id="ARBA00022741"/>
    </source>
</evidence>